<feature type="domain" description="Kinesin motor" evidence="11">
    <location>
        <begin position="15"/>
        <end position="354"/>
    </location>
</feature>
<evidence type="ECO:0000256" key="6">
    <source>
        <dbReference type="ARBA" id="ARBA00034488"/>
    </source>
</evidence>
<dbReference type="Proteomes" id="UP000001058">
    <property type="component" value="Unassembled WGS sequence"/>
</dbReference>
<organism evidence="13">
    <name type="scientific">Volvox carteri f. nagariensis</name>
    <dbReference type="NCBI Taxonomy" id="3068"/>
    <lineage>
        <taxon>Eukaryota</taxon>
        <taxon>Viridiplantae</taxon>
        <taxon>Chlorophyta</taxon>
        <taxon>core chlorophytes</taxon>
        <taxon>Chlorophyceae</taxon>
        <taxon>CS clade</taxon>
        <taxon>Chlamydomonadales</taxon>
        <taxon>Volvocaceae</taxon>
        <taxon>Volvox</taxon>
    </lineage>
</organism>
<keyword evidence="5 7" id="KW-0505">Motor protein</keyword>
<evidence type="ECO:0000259" key="11">
    <source>
        <dbReference type="PROSITE" id="PS50067"/>
    </source>
</evidence>
<dbReference type="OrthoDB" id="3176171at2759"/>
<dbReference type="InterPro" id="IPR036961">
    <property type="entry name" value="Kinesin_motor_dom_sf"/>
</dbReference>
<proteinExistence type="inferred from homology"/>
<dbReference type="InParanoid" id="D8TQ47"/>
<evidence type="ECO:0000256" key="3">
    <source>
        <dbReference type="ARBA" id="ARBA00022840"/>
    </source>
</evidence>
<evidence type="ECO:0000313" key="13">
    <source>
        <dbReference type="Proteomes" id="UP000001058"/>
    </source>
</evidence>
<name>D8TQ47_VOLCA</name>
<keyword evidence="3 7" id="KW-0067">ATP-binding</keyword>
<keyword evidence="2 7" id="KW-0547">Nucleotide-binding</keyword>
<evidence type="ECO:0000256" key="5">
    <source>
        <dbReference type="ARBA" id="ARBA00023175"/>
    </source>
</evidence>
<keyword evidence="1 8" id="KW-0493">Microtubule</keyword>
<evidence type="ECO:0000313" key="12">
    <source>
        <dbReference type="EMBL" id="EFJ50471.1"/>
    </source>
</evidence>
<evidence type="ECO:0000256" key="1">
    <source>
        <dbReference type="ARBA" id="ARBA00022701"/>
    </source>
</evidence>
<dbReference type="GeneID" id="9625201"/>
<feature type="coiled-coil region" evidence="9">
    <location>
        <begin position="415"/>
        <end position="477"/>
    </location>
</feature>
<evidence type="ECO:0000256" key="7">
    <source>
        <dbReference type="PROSITE-ProRule" id="PRU00283"/>
    </source>
</evidence>
<evidence type="ECO:0000256" key="10">
    <source>
        <dbReference type="SAM" id="MobiDB-lite"/>
    </source>
</evidence>
<sequence>MSNHRLDPMEPSYTSSTLIPKIRPSTTPDLPDYVKYVCHKALALSAPGAENAHWDFDFVASPHTRQSSFFRVAGRPMADHFLAFYNAAIIAYGQTGSGKTHTMLGNLPSDKAPRSWAHSTSPGIHLPADCCRQQRGIKPQTPANTGATEYLVKASMLQIYQEVVTDLLNPRQVKLQIRESMDSGVMVVNLSEVVVHSAAEALQLLRHGTSNRAVAETASNPVSSRSHCILTLYMEAKDKMDTGVVRIRRSRLQLVDLAGSERTPRGADYGSARQKETNAINKSLSTLCLVIARLSDRNRNQGPVPYRDSKLTFLLQDCLGGNAKTLIIANLNPSPTCATETNITLGFALRAKRVRNRAVINEDHQGDAVILQGEVQRLRQELSIFRTLHAKDGPPQGIEELSAWRDQTAARVSQLHQALQVNGELEEKLVAKEAEYSRLRMEHAALEEQCEAQRCEMSALEATVEQCEDELHELRTRPTLAQLQ</sequence>
<dbReference type="STRING" id="3068.D8TQ47"/>
<dbReference type="InterPro" id="IPR019821">
    <property type="entry name" value="Kinesin_motor_CS"/>
</dbReference>
<dbReference type="SUPFAM" id="SSF52540">
    <property type="entry name" value="P-loop containing nucleoside triphosphate hydrolases"/>
    <property type="match status" value="1"/>
</dbReference>
<comment type="similarity">
    <text evidence="6">Belongs to the TRAFAC class myosin-kinesin ATPase superfamily. Kinesin family. KIN-12 subfamily.</text>
</comment>
<dbReference type="GO" id="GO:0007018">
    <property type="term" value="P:microtubule-based movement"/>
    <property type="evidence" value="ECO:0007669"/>
    <property type="project" value="InterPro"/>
</dbReference>
<dbReference type="PANTHER" id="PTHR37739:SF8">
    <property type="entry name" value="KINESIN-LIKE PROTEIN KIN-12D"/>
    <property type="match status" value="1"/>
</dbReference>
<reference evidence="12 13" key="1">
    <citation type="journal article" date="2010" name="Science">
        <title>Genomic analysis of organismal complexity in the multicellular green alga Volvox carteri.</title>
        <authorList>
            <person name="Prochnik S.E."/>
            <person name="Umen J."/>
            <person name="Nedelcu A.M."/>
            <person name="Hallmann A."/>
            <person name="Miller S.M."/>
            <person name="Nishii I."/>
            <person name="Ferris P."/>
            <person name="Kuo A."/>
            <person name="Mitros T."/>
            <person name="Fritz-Laylin L.K."/>
            <person name="Hellsten U."/>
            <person name="Chapman J."/>
            <person name="Simakov O."/>
            <person name="Rensing S.A."/>
            <person name="Terry A."/>
            <person name="Pangilinan J."/>
            <person name="Kapitonov V."/>
            <person name="Jurka J."/>
            <person name="Salamov A."/>
            <person name="Shapiro H."/>
            <person name="Schmutz J."/>
            <person name="Grimwood J."/>
            <person name="Lindquist E."/>
            <person name="Lucas S."/>
            <person name="Grigoriev I.V."/>
            <person name="Schmitt R."/>
            <person name="Kirk D."/>
            <person name="Rokhsar D.S."/>
        </authorList>
    </citation>
    <scope>NUCLEOTIDE SEQUENCE [LARGE SCALE GENOMIC DNA]</scope>
    <source>
        <strain evidence="13">f. Nagariensis / Eve</strain>
    </source>
</reference>
<dbReference type="PROSITE" id="PS00411">
    <property type="entry name" value="KINESIN_MOTOR_1"/>
    <property type="match status" value="1"/>
</dbReference>
<dbReference type="PANTHER" id="PTHR37739">
    <property type="entry name" value="KINESIN-LIKE PROTEIN KIN-12D"/>
    <property type="match status" value="1"/>
</dbReference>
<dbReference type="RefSeq" id="XP_002948596.1">
    <property type="nucleotide sequence ID" value="XM_002948550.1"/>
</dbReference>
<protein>
    <recommendedName>
        <fullName evidence="8">Kinesin-like protein</fullName>
    </recommendedName>
</protein>
<dbReference type="GO" id="GO:0005524">
    <property type="term" value="F:ATP binding"/>
    <property type="evidence" value="ECO:0007669"/>
    <property type="project" value="UniProtKB-UniRule"/>
</dbReference>
<gene>
    <name evidence="12" type="ORF">VOLCADRAFT_127412</name>
</gene>
<dbReference type="Pfam" id="PF00225">
    <property type="entry name" value="Kinesin"/>
    <property type="match status" value="1"/>
</dbReference>
<dbReference type="GO" id="GO:0005874">
    <property type="term" value="C:microtubule"/>
    <property type="evidence" value="ECO:0007669"/>
    <property type="project" value="UniProtKB-KW"/>
</dbReference>
<dbReference type="PROSITE" id="PS50067">
    <property type="entry name" value="KINESIN_MOTOR_2"/>
    <property type="match status" value="1"/>
</dbReference>
<evidence type="ECO:0000256" key="8">
    <source>
        <dbReference type="RuleBase" id="RU000394"/>
    </source>
</evidence>
<feature type="non-terminal residue" evidence="12">
    <location>
        <position position="484"/>
    </location>
</feature>
<dbReference type="EMBL" id="GL378331">
    <property type="protein sequence ID" value="EFJ50471.1"/>
    <property type="molecule type" value="Genomic_DNA"/>
</dbReference>
<dbReference type="eggNOG" id="KOG4280">
    <property type="taxonomic scope" value="Eukaryota"/>
</dbReference>
<dbReference type="KEGG" id="vcn:VOLCADRAFT_127412"/>
<evidence type="ECO:0000256" key="4">
    <source>
        <dbReference type="ARBA" id="ARBA00023054"/>
    </source>
</evidence>
<dbReference type="InterPro" id="IPR044986">
    <property type="entry name" value="KIF15/KIN-12"/>
</dbReference>
<dbReference type="InterPro" id="IPR001752">
    <property type="entry name" value="Kinesin_motor_dom"/>
</dbReference>
<dbReference type="GO" id="GO:0008017">
    <property type="term" value="F:microtubule binding"/>
    <property type="evidence" value="ECO:0007669"/>
    <property type="project" value="InterPro"/>
</dbReference>
<dbReference type="SMART" id="SM00129">
    <property type="entry name" value="KISc"/>
    <property type="match status" value="1"/>
</dbReference>
<dbReference type="AlphaFoldDB" id="D8TQ47"/>
<dbReference type="GO" id="GO:0003777">
    <property type="term" value="F:microtubule motor activity"/>
    <property type="evidence" value="ECO:0007669"/>
    <property type="project" value="InterPro"/>
</dbReference>
<feature type="binding site" evidence="7">
    <location>
        <begin position="93"/>
        <end position="100"/>
    </location>
    <ligand>
        <name>ATP</name>
        <dbReference type="ChEBI" id="CHEBI:30616"/>
    </ligand>
</feature>
<keyword evidence="13" id="KW-1185">Reference proteome</keyword>
<keyword evidence="4 9" id="KW-0175">Coiled coil</keyword>
<evidence type="ECO:0000256" key="2">
    <source>
        <dbReference type="ARBA" id="ARBA00022741"/>
    </source>
</evidence>
<feature type="region of interest" description="Disordered" evidence="10">
    <location>
        <begin position="1"/>
        <end position="20"/>
    </location>
</feature>
<dbReference type="CDD" id="cd00106">
    <property type="entry name" value="KISc"/>
    <property type="match status" value="1"/>
</dbReference>
<evidence type="ECO:0000256" key="9">
    <source>
        <dbReference type="SAM" id="Coils"/>
    </source>
</evidence>
<dbReference type="PRINTS" id="PR00380">
    <property type="entry name" value="KINESINHEAVY"/>
</dbReference>
<dbReference type="Gene3D" id="3.40.850.10">
    <property type="entry name" value="Kinesin motor domain"/>
    <property type="match status" value="1"/>
</dbReference>
<dbReference type="InterPro" id="IPR027417">
    <property type="entry name" value="P-loop_NTPase"/>
</dbReference>
<accession>D8TQ47</accession>